<evidence type="ECO:0000313" key="4">
    <source>
        <dbReference type="WBParaSite" id="GPUH_0001962701-mRNA-1"/>
    </source>
</evidence>
<accession>A0A183EF61</accession>
<evidence type="ECO:0000256" key="1">
    <source>
        <dbReference type="SAM" id="MobiDB-lite"/>
    </source>
</evidence>
<proteinExistence type="predicted"/>
<name>A0A183EF61_9BILA</name>
<evidence type="ECO:0000313" key="3">
    <source>
        <dbReference type="Proteomes" id="UP000271098"/>
    </source>
</evidence>
<feature type="compositionally biased region" description="Polar residues" evidence="1">
    <location>
        <begin position="20"/>
        <end position="38"/>
    </location>
</feature>
<evidence type="ECO:0000313" key="2">
    <source>
        <dbReference type="EMBL" id="VDN34181.1"/>
    </source>
</evidence>
<keyword evidence="3" id="KW-1185">Reference proteome</keyword>
<feature type="compositionally biased region" description="Polar residues" evidence="1">
    <location>
        <begin position="1"/>
        <end position="12"/>
    </location>
</feature>
<protein>
    <submittedName>
        <fullName evidence="4">RBR-type E3 ubiquitin transferase</fullName>
    </submittedName>
</protein>
<feature type="region of interest" description="Disordered" evidence="1">
    <location>
        <begin position="1"/>
        <end position="44"/>
    </location>
</feature>
<gene>
    <name evidence="2" type="ORF">GPUH_LOCUS19602</name>
</gene>
<dbReference type="AlphaFoldDB" id="A0A183EF61"/>
<sequence>MSRPSPASNASAGSVPPSESRVSSKSCSASTDGQSQHANSEDEQGICDPLSIEYLQVEIMESRVQLTCPECTELMHPSDIYSLMANCPEMLEKYETFALRRALMMDPDTRWCPAPDCTFVSICRL</sequence>
<reference evidence="2 3" key="2">
    <citation type="submission" date="2018-11" db="EMBL/GenBank/DDBJ databases">
        <authorList>
            <consortium name="Pathogen Informatics"/>
        </authorList>
    </citation>
    <scope>NUCLEOTIDE SEQUENCE [LARGE SCALE GENOMIC DNA]</scope>
</reference>
<dbReference type="EMBL" id="UYRT01088821">
    <property type="protein sequence ID" value="VDN34181.1"/>
    <property type="molecule type" value="Genomic_DNA"/>
</dbReference>
<dbReference type="OrthoDB" id="1431934at2759"/>
<dbReference type="Proteomes" id="UP000271098">
    <property type="component" value="Unassembled WGS sequence"/>
</dbReference>
<dbReference type="WBParaSite" id="GPUH_0001962701-mRNA-1">
    <property type="protein sequence ID" value="GPUH_0001962701-mRNA-1"/>
    <property type="gene ID" value="GPUH_0001962701"/>
</dbReference>
<reference evidence="4" key="1">
    <citation type="submission" date="2016-06" db="UniProtKB">
        <authorList>
            <consortium name="WormBaseParasite"/>
        </authorList>
    </citation>
    <scope>IDENTIFICATION</scope>
</reference>
<organism evidence="4">
    <name type="scientific">Gongylonema pulchrum</name>
    <dbReference type="NCBI Taxonomy" id="637853"/>
    <lineage>
        <taxon>Eukaryota</taxon>
        <taxon>Metazoa</taxon>
        <taxon>Ecdysozoa</taxon>
        <taxon>Nematoda</taxon>
        <taxon>Chromadorea</taxon>
        <taxon>Rhabditida</taxon>
        <taxon>Spirurina</taxon>
        <taxon>Spiruromorpha</taxon>
        <taxon>Spiruroidea</taxon>
        <taxon>Gongylonematidae</taxon>
        <taxon>Gongylonema</taxon>
    </lineage>
</organism>